<feature type="domain" description="HAT C-terminal dimerisation" evidence="3">
    <location>
        <begin position="641"/>
        <end position="708"/>
    </location>
</feature>
<dbReference type="InterPro" id="IPR008906">
    <property type="entry name" value="HATC_C_dom"/>
</dbReference>
<reference evidence="4 5" key="1">
    <citation type="submission" date="2024-02" db="EMBL/GenBank/DDBJ databases">
        <title>High-quality chromosome-scale genome assembly of Pensacola bahiagrass (Paspalum notatum Flugge var. saurae).</title>
        <authorList>
            <person name="Vega J.M."/>
            <person name="Podio M."/>
            <person name="Orjuela J."/>
            <person name="Siena L.A."/>
            <person name="Pessino S.C."/>
            <person name="Combes M.C."/>
            <person name="Mariac C."/>
            <person name="Albertini E."/>
            <person name="Pupilli F."/>
            <person name="Ortiz J.P.A."/>
            <person name="Leblanc O."/>
        </authorList>
    </citation>
    <scope>NUCLEOTIDE SEQUENCE [LARGE SCALE GENOMIC DNA]</scope>
    <source>
        <strain evidence="4">R1</strain>
        <tissue evidence="4">Leaf</tissue>
    </source>
</reference>
<name>A0AAQ3TVT8_PASNO</name>
<dbReference type="InterPro" id="IPR012337">
    <property type="entry name" value="RNaseH-like_sf"/>
</dbReference>
<feature type="domain" description="DUF659" evidence="2">
    <location>
        <begin position="239"/>
        <end position="392"/>
    </location>
</feature>
<evidence type="ECO:0000313" key="5">
    <source>
        <dbReference type="Proteomes" id="UP001341281"/>
    </source>
</evidence>
<dbReference type="InterPro" id="IPR007021">
    <property type="entry name" value="DUF659"/>
</dbReference>
<dbReference type="PANTHER" id="PTHR32166:SF81">
    <property type="entry name" value="OS06G0658400 PROTEIN"/>
    <property type="match status" value="1"/>
</dbReference>
<accession>A0AAQ3TVT8</accession>
<protein>
    <recommendedName>
        <fullName evidence="6">DUF659 domain-containing protein</fullName>
    </recommendedName>
</protein>
<evidence type="ECO:0000259" key="3">
    <source>
        <dbReference type="Pfam" id="PF05699"/>
    </source>
</evidence>
<dbReference type="PANTHER" id="PTHR32166">
    <property type="entry name" value="OSJNBA0013A04.12 PROTEIN"/>
    <property type="match status" value="1"/>
</dbReference>
<dbReference type="EMBL" id="CP144750">
    <property type="protein sequence ID" value="WVZ79087.1"/>
    <property type="molecule type" value="Genomic_DNA"/>
</dbReference>
<dbReference type="GO" id="GO:0046983">
    <property type="term" value="F:protein dimerization activity"/>
    <property type="evidence" value="ECO:0007669"/>
    <property type="project" value="InterPro"/>
</dbReference>
<dbReference type="AlphaFoldDB" id="A0AAQ3TVT8"/>
<evidence type="ECO:0000259" key="2">
    <source>
        <dbReference type="Pfam" id="PF04937"/>
    </source>
</evidence>
<gene>
    <name evidence="4" type="ORF">U9M48_026711</name>
</gene>
<keyword evidence="5" id="KW-1185">Reference proteome</keyword>
<evidence type="ECO:0008006" key="6">
    <source>
        <dbReference type="Google" id="ProtNLM"/>
    </source>
</evidence>
<sequence>MTSPFDPHSRRRATPPADAPPRLSLPRALVSPSSTLQGRRSVAGSELHLHRKSATISQKMPPHNERAPIELDEQQKKKNPLWNHVVLLEKAATGGNSVWRWKYCNQEYKGSYSRVKSHLLRVAGTGIKICPKVTKSILAQLKSEVAKATEDNDKSKAKDVPLPGAAAACGAGSGFPVKKRLRSSALEKAFDMETRNQMDALIARLFYSAGISFNIARNPYYREAFKFAANHNLAGYVPPSYNKLRTTLLKQERAHVESLLDRLKSVWPEKGVTICSDGWTDAQRRPLINFIAVAETSPMFLRAINASGEEKTKEYIAEKLVAVVEEVGPKNVVQIITDNAANCKGAGLIVQQKYDNIFWTPCVVQTLNLALKNICAAKLPRTEEQEKVYDELHWITLIVGDVSFIKNYIMNHGMRLSMFNEFSKLKLLAVAETRFASVVVMLKRFLLVKRALQSMVISEAWETYRDDNSGQAQFVREKILCPHWWENLEYIVDFTDPIYEMLRVADTDKPCLHLIYEMWDTMIENVKKVIYTKEKKRDDEQSTFFTIVYDILVDRWTKSNTPLHCLAHSLNPRYYHEKWLNERPGRQAPHQDLEISVMRMKCFRKFFPITEDLNQVKDEYSRFATCSEELNDFDSIYDRWVLDPVKWWANHGQPIPMLQKLSLKLLNQPASSSCCERNWSTYSFIHSMKRNKLAPERAEDLVFVHNNLRLLSRKAEDYKTGPCRMWDVGGDGFESLSGVGILEVADLSLEEPVMERVSFEGADDDTVMESETSRG</sequence>
<dbReference type="Proteomes" id="UP001341281">
    <property type="component" value="Chromosome 06"/>
</dbReference>
<evidence type="ECO:0000313" key="4">
    <source>
        <dbReference type="EMBL" id="WVZ79087.1"/>
    </source>
</evidence>
<proteinExistence type="predicted"/>
<dbReference type="Pfam" id="PF05699">
    <property type="entry name" value="Dimer_Tnp_hAT"/>
    <property type="match status" value="1"/>
</dbReference>
<feature type="region of interest" description="Disordered" evidence="1">
    <location>
        <begin position="1"/>
        <end position="63"/>
    </location>
</feature>
<dbReference type="Pfam" id="PF04937">
    <property type="entry name" value="DUF659"/>
    <property type="match status" value="1"/>
</dbReference>
<organism evidence="4 5">
    <name type="scientific">Paspalum notatum var. saurae</name>
    <dbReference type="NCBI Taxonomy" id="547442"/>
    <lineage>
        <taxon>Eukaryota</taxon>
        <taxon>Viridiplantae</taxon>
        <taxon>Streptophyta</taxon>
        <taxon>Embryophyta</taxon>
        <taxon>Tracheophyta</taxon>
        <taxon>Spermatophyta</taxon>
        <taxon>Magnoliopsida</taxon>
        <taxon>Liliopsida</taxon>
        <taxon>Poales</taxon>
        <taxon>Poaceae</taxon>
        <taxon>PACMAD clade</taxon>
        <taxon>Panicoideae</taxon>
        <taxon>Andropogonodae</taxon>
        <taxon>Paspaleae</taxon>
        <taxon>Paspalinae</taxon>
        <taxon>Paspalum</taxon>
    </lineage>
</organism>
<evidence type="ECO:0000256" key="1">
    <source>
        <dbReference type="SAM" id="MobiDB-lite"/>
    </source>
</evidence>
<dbReference type="SUPFAM" id="SSF53098">
    <property type="entry name" value="Ribonuclease H-like"/>
    <property type="match status" value="1"/>
</dbReference>